<evidence type="ECO:0000256" key="2">
    <source>
        <dbReference type="ARBA" id="ARBA00004687"/>
    </source>
</evidence>
<keyword evidence="15" id="KW-1185">Reference proteome</keyword>
<comment type="subcellular location">
    <subcellularLocation>
        <location evidence="1 13">Endoplasmic reticulum membrane</location>
        <topology evidence="1 13">Multi-pass membrane protein</topology>
    </subcellularLocation>
</comment>
<evidence type="ECO:0000256" key="6">
    <source>
        <dbReference type="ARBA" id="ARBA00022679"/>
    </source>
</evidence>
<comment type="similarity">
    <text evidence="3 13">Belongs to the PIGM family.</text>
</comment>
<dbReference type="GO" id="GO:0006506">
    <property type="term" value="P:GPI anchor biosynthetic process"/>
    <property type="evidence" value="ECO:0007669"/>
    <property type="project" value="UniProtKB-KW"/>
</dbReference>
<feature type="transmembrane region" description="Helical" evidence="13">
    <location>
        <begin position="384"/>
        <end position="406"/>
    </location>
</feature>
<dbReference type="GO" id="GO:0004376">
    <property type="term" value="F:GPI mannosyltransferase activity"/>
    <property type="evidence" value="ECO:0007669"/>
    <property type="project" value="InterPro"/>
</dbReference>
<feature type="transmembrane region" description="Helical" evidence="13">
    <location>
        <begin position="360"/>
        <end position="378"/>
    </location>
</feature>
<sequence length="422" mass="49067">MTRISWDTTDMKKWYGAAAGLRLALVLYGEWQDRTMAVKFTDVDYYVFSDAANFVTKGQSPYSRATFRYTPLLAWALTPNIFLHPFFGKLLFILFDILTGHLIFSILRHNGVPETTARISSLLWLLNPLPAIVSSRGNAESVMAYLVLQTISLLQQRHFMLAALLYALAVHVKIYPVTYAPALYLFLESDQGNLSQKLSKDFVVQRTWSDAVTNFLWSLRPTWNRVKFAVVAGIALALLTVAFYARYGWVFLYETYLYHVVRTDIRHNFSPYFYMLYLTAGDETSFVIKFLTFFPQVLLLVAIAMRFHEDLPLSCFLCTFTFVMLNKVCTSQYFLWYLCLLPLLVPRLHMSWLKISITSSLWFIAQGLWLLPAYYLEFEGKNTFFYIWLAGLFFFAVNVFVVFTVITHYKYDRGHVLLLKKE</sequence>
<dbReference type="GO" id="GO:0005789">
    <property type="term" value="C:endoplasmic reticulum membrane"/>
    <property type="evidence" value="ECO:0007669"/>
    <property type="project" value="UniProtKB-SubCell"/>
</dbReference>
<name>A0AAN9BZW2_9CAEN</name>
<dbReference type="AlphaFoldDB" id="A0AAN9BZW2"/>
<comment type="pathway">
    <text evidence="2 13">Glycolipid biosynthesis; glycosylphosphatidylinositol-anchor biosynthesis.</text>
</comment>
<evidence type="ECO:0000256" key="7">
    <source>
        <dbReference type="ARBA" id="ARBA00022692"/>
    </source>
</evidence>
<feature type="transmembrane region" description="Helical" evidence="13">
    <location>
        <begin position="311"/>
        <end position="328"/>
    </location>
</feature>
<reference evidence="14 15" key="1">
    <citation type="submission" date="2024-02" db="EMBL/GenBank/DDBJ databases">
        <title>Chromosome-scale genome assembly of the rough periwinkle Littorina saxatilis.</title>
        <authorList>
            <person name="De Jode A."/>
            <person name="Faria R."/>
            <person name="Formenti G."/>
            <person name="Sims Y."/>
            <person name="Smith T.P."/>
            <person name="Tracey A."/>
            <person name="Wood J.M.D."/>
            <person name="Zagrodzka Z.B."/>
            <person name="Johannesson K."/>
            <person name="Butlin R.K."/>
            <person name="Leder E.H."/>
        </authorList>
    </citation>
    <scope>NUCLEOTIDE SEQUENCE [LARGE SCALE GENOMIC DNA]</scope>
    <source>
        <strain evidence="14">Snail1</strain>
        <tissue evidence="14">Muscle</tissue>
    </source>
</reference>
<comment type="caution">
    <text evidence="14">The sequence shown here is derived from an EMBL/GenBank/DDBJ whole genome shotgun (WGS) entry which is preliminary data.</text>
</comment>
<organism evidence="14 15">
    <name type="scientific">Littorina saxatilis</name>
    <dbReference type="NCBI Taxonomy" id="31220"/>
    <lineage>
        <taxon>Eukaryota</taxon>
        <taxon>Metazoa</taxon>
        <taxon>Spiralia</taxon>
        <taxon>Lophotrochozoa</taxon>
        <taxon>Mollusca</taxon>
        <taxon>Gastropoda</taxon>
        <taxon>Caenogastropoda</taxon>
        <taxon>Littorinimorpha</taxon>
        <taxon>Littorinoidea</taxon>
        <taxon>Littorinidae</taxon>
        <taxon>Littorina</taxon>
    </lineage>
</organism>
<keyword evidence="4 13" id="KW-0337">GPI-anchor biosynthesis</keyword>
<evidence type="ECO:0000256" key="1">
    <source>
        <dbReference type="ARBA" id="ARBA00004477"/>
    </source>
</evidence>
<keyword evidence="9 13" id="KW-1133">Transmembrane helix</keyword>
<feature type="transmembrane region" description="Helical" evidence="13">
    <location>
        <begin position="159"/>
        <end position="187"/>
    </location>
</feature>
<evidence type="ECO:0000256" key="13">
    <source>
        <dbReference type="RuleBase" id="RU365064"/>
    </source>
</evidence>
<accession>A0AAN9BZW2</accession>
<evidence type="ECO:0000313" key="14">
    <source>
        <dbReference type="EMBL" id="KAK7114749.1"/>
    </source>
</evidence>
<keyword evidence="8 13" id="KW-0256">Endoplasmic reticulum</keyword>
<keyword evidence="6 13" id="KW-0808">Transferase</keyword>
<feature type="transmembrane region" description="Helical" evidence="13">
    <location>
        <begin position="228"/>
        <end position="247"/>
    </location>
</feature>
<comment type="caution">
    <text evidence="13">Lacks conserved residue(s) required for the propagation of feature annotation.</text>
</comment>
<dbReference type="EMBL" id="JBAMIC010000001">
    <property type="protein sequence ID" value="KAK7114749.1"/>
    <property type="molecule type" value="Genomic_DNA"/>
</dbReference>
<evidence type="ECO:0000256" key="10">
    <source>
        <dbReference type="ARBA" id="ARBA00023136"/>
    </source>
</evidence>
<evidence type="ECO:0000256" key="3">
    <source>
        <dbReference type="ARBA" id="ARBA00011071"/>
    </source>
</evidence>
<protein>
    <recommendedName>
        <fullName evidence="12 13">GPI alpha-1,4-mannosyltransferase I, catalytic subunit</fullName>
        <ecNumber evidence="13">2.4.1.-</ecNumber>
    </recommendedName>
    <alternativeName>
        <fullName evidence="13">GPI mannosyltransferase I</fullName>
    </alternativeName>
</protein>
<dbReference type="InterPro" id="IPR007704">
    <property type="entry name" value="PIG-M"/>
</dbReference>
<proteinExistence type="inferred from homology"/>
<dbReference type="GO" id="GO:0051751">
    <property type="term" value="F:alpha-1,4-mannosyltransferase activity"/>
    <property type="evidence" value="ECO:0007669"/>
    <property type="project" value="InterPro"/>
</dbReference>
<keyword evidence="5 13" id="KW-0328">Glycosyltransferase</keyword>
<evidence type="ECO:0000256" key="9">
    <source>
        <dbReference type="ARBA" id="ARBA00022989"/>
    </source>
</evidence>
<comment type="function">
    <text evidence="11 13">Catalytic subunit of the glycosylphosphatidylinositol-mannosyltransferase I complex which catalyzes the transfer of the first mannose, via an alpha-1,4 bond from a dolichol-phosphate-mannose (Dol-P-Man) to the glucosaminyl acyl phosphatidylinositol (GlcN-(acyl)PI) intermediate to generate alpha-D-Man-(1-&gt;4)-alpha-D-GlcN-(1-&gt;6)-(1-radyl,2-acyl-sn-glycero-3-phospho)-2-acyl-inositol and participates in the sixth step of the glycosylphosphatidylinositol-anchor biosynthesis.</text>
</comment>
<dbReference type="EC" id="2.4.1.-" evidence="13"/>
<keyword evidence="7 13" id="KW-0812">Transmembrane</keyword>
<evidence type="ECO:0000256" key="8">
    <source>
        <dbReference type="ARBA" id="ARBA00022824"/>
    </source>
</evidence>
<evidence type="ECO:0000256" key="12">
    <source>
        <dbReference type="ARBA" id="ARBA00093608"/>
    </source>
</evidence>
<evidence type="ECO:0000256" key="5">
    <source>
        <dbReference type="ARBA" id="ARBA00022676"/>
    </source>
</evidence>
<dbReference type="Pfam" id="PF05007">
    <property type="entry name" value="Mannosyl_trans"/>
    <property type="match status" value="1"/>
</dbReference>
<gene>
    <name evidence="14" type="ORF">V1264_000755</name>
</gene>
<dbReference type="Proteomes" id="UP001374579">
    <property type="component" value="Unassembled WGS sequence"/>
</dbReference>
<dbReference type="GO" id="GO:1990529">
    <property type="term" value="C:glycosylphosphatidylinositol-mannosyltransferase I complex"/>
    <property type="evidence" value="ECO:0007669"/>
    <property type="project" value="TreeGrafter"/>
</dbReference>
<evidence type="ECO:0000313" key="15">
    <source>
        <dbReference type="Proteomes" id="UP001374579"/>
    </source>
</evidence>
<evidence type="ECO:0000256" key="11">
    <source>
        <dbReference type="ARBA" id="ARBA00093408"/>
    </source>
</evidence>
<dbReference type="PANTHER" id="PTHR12886">
    <property type="entry name" value="PIG-M MANNOSYLTRANSFERASE"/>
    <property type="match status" value="1"/>
</dbReference>
<evidence type="ECO:0000256" key="4">
    <source>
        <dbReference type="ARBA" id="ARBA00022502"/>
    </source>
</evidence>
<dbReference type="PANTHER" id="PTHR12886:SF0">
    <property type="entry name" value="GPI MANNOSYLTRANSFERASE 1"/>
    <property type="match status" value="1"/>
</dbReference>
<keyword evidence="10 13" id="KW-0472">Membrane</keyword>
<feature type="transmembrane region" description="Helical" evidence="13">
    <location>
        <begin position="286"/>
        <end position="304"/>
    </location>
</feature>